<evidence type="ECO:0000256" key="2">
    <source>
        <dbReference type="ARBA" id="ARBA00022448"/>
    </source>
</evidence>
<evidence type="ECO:0000256" key="8">
    <source>
        <dbReference type="ARBA" id="ARBA00037998"/>
    </source>
</evidence>
<accession>A0ABW3ZAA4</accession>
<keyword evidence="4 9" id="KW-0812">Transmembrane</keyword>
<evidence type="ECO:0000313" key="10">
    <source>
        <dbReference type="EMBL" id="MFD1333133.1"/>
    </source>
</evidence>
<feature type="transmembrane region" description="Helical" evidence="9">
    <location>
        <begin position="95"/>
        <end position="117"/>
    </location>
</feature>
<proteinExistence type="inferred from homology"/>
<dbReference type="Proteomes" id="UP001597171">
    <property type="component" value="Unassembled WGS sequence"/>
</dbReference>
<dbReference type="InterPro" id="IPR001851">
    <property type="entry name" value="ABC_transp_permease"/>
</dbReference>
<dbReference type="Pfam" id="PF02653">
    <property type="entry name" value="BPD_transp_2"/>
    <property type="match status" value="1"/>
</dbReference>
<dbReference type="PANTHER" id="PTHR11795">
    <property type="entry name" value="BRANCHED-CHAIN AMINO ACID TRANSPORT SYSTEM PERMEASE PROTEIN LIVH"/>
    <property type="match status" value="1"/>
</dbReference>
<evidence type="ECO:0000256" key="3">
    <source>
        <dbReference type="ARBA" id="ARBA00022475"/>
    </source>
</evidence>
<keyword evidence="5" id="KW-0029">Amino-acid transport</keyword>
<evidence type="ECO:0000313" key="11">
    <source>
        <dbReference type="Proteomes" id="UP001597171"/>
    </source>
</evidence>
<keyword evidence="2" id="KW-0813">Transport</keyword>
<reference evidence="11" key="1">
    <citation type="journal article" date="2019" name="Int. J. Syst. Evol. Microbiol.">
        <title>The Global Catalogue of Microorganisms (GCM) 10K type strain sequencing project: providing services to taxonomists for standard genome sequencing and annotation.</title>
        <authorList>
            <consortium name="The Broad Institute Genomics Platform"/>
            <consortium name="The Broad Institute Genome Sequencing Center for Infectious Disease"/>
            <person name="Wu L."/>
            <person name="Ma J."/>
        </authorList>
    </citation>
    <scope>NUCLEOTIDE SEQUENCE [LARGE SCALE GENOMIC DNA]</scope>
    <source>
        <strain evidence="11">CCUG 61696</strain>
    </source>
</reference>
<evidence type="ECO:0000256" key="9">
    <source>
        <dbReference type="SAM" id="Phobius"/>
    </source>
</evidence>
<comment type="subcellular location">
    <subcellularLocation>
        <location evidence="1">Cell membrane</location>
        <topology evidence="1">Multi-pass membrane protein</topology>
    </subcellularLocation>
</comment>
<sequence>MTSFVQHLAGGLFLGSIYALVAIGYSLMWSTTKAVNFAHGDSLMLTAVATVLLLGAGAPLWLAAGIALALVAVYGALVHRALVQPFAGAANTSGWILATIATGVMIEAAVNVLFGSLPRPLPSPAVQSPVTLLGASLYLQEWIAPLIVLAIAAFVSLFQRRTLVGRAMRAIAENPDAAGLMGIDARRVATLTFAASAALGGVAGLLVAPIIQVQAQMGVLIGLKGFAVAIAAGAGSLWSVVLLGALFGVGEQFVSAYAGSGFRDAAVFALVILLLLLRPEGLFGRREVKKV</sequence>
<keyword evidence="3" id="KW-1003">Cell membrane</keyword>
<name>A0ABW3ZAA4_9HYPH</name>
<evidence type="ECO:0000256" key="5">
    <source>
        <dbReference type="ARBA" id="ARBA00022970"/>
    </source>
</evidence>
<keyword evidence="11" id="KW-1185">Reference proteome</keyword>
<feature type="transmembrane region" description="Helical" evidence="9">
    <location>
        <begin position="261"/>
        <end position="277"/>
    </location>
</feature>
<evidence type="ECO:0000256" key="7">
    <source>
        <dbReference type="ARBA" id="ARBA00023136"/>
    </source>
</evidence>
<evidence type="ECO:0000256" key="6">
    <source>
        <dbReference type="ARBA" id="ARBA00022989"/>
    </source>
</evidence>
<protein>
    <submittedName>
        <fullName evidence="10">Branched-chain amino acid ABC transporter permease</fullName>
    </submittedName>
</protein>
<dbReference type="RefSeq" id="WP_378776413.1">
    <property type="nucleotide sequence ID" value="NZ_JBHTMX010000172.1"/>
</dbReference>
<dbReference type="CDD" id="cd06582">
    <property type="entry name" value="TM_PBP1_LivH_like"/>
    <property type="match status" value="1"/>
</dbReference>
<dbReference type="InterPro" id="IPR052157">
    <property type="entry name" value="BCAA_transport_permease"/>
</dbReference>
<feature type="transmembrane region" description="Helical" evidence="9">
    <location>
        <begin position="60"/>
        <end position="83"/>
    </location>
</feature>
<feature type="transmembrane region" description="Helical" evidence="9">
    <location>
        <begin position="226"/>
        <end position="249"/>
    </location>
</feature>
<evidence type="ECO:0000256" key="4">
    <source>
        <dbReference type="ARBA" id="ARBA00022692"/>
    </source>
</evidence>
<feature type="transmembrane region" description="Helical" evidence="9">
    <location>
        <begin position="137"/>
        <end position="158"/>
    </location>
</feature>
<evidence type="ECO:0000256" key="1">
    <source>
        <dbReference type="ARBA" id="ARBA00004651"/>
    </source>
</evidence>
<organism evidence="10 11">
    <name type="scientific">Methylopila musalis</name>
    <dbReference type="NCBI Taxonomy" id="1134781"/>
    <lineage>
        <taxon>Bacteria</taxon>
        <taxon>Pseudomonadati</taxon>
        <taxon>Pseudomonadota</taxon>
        <taxon>Alphaproteobacteria</taxon>
        <taxon>Hyphomicrobiales</taxon>
        <taxon>Methylopilaceae</taxon>
        <taxon>Methylopila</taxon>
    </lineage>
</organism>
<feature type="transmembrane region" description="Helical" evidence="9">
    <location>
        <begin position="188"/>
        <end position="211"/>
    </location>
</feature>
<dbReference type="EMBL" id="JBHTMX010000172">
    <property type="protein sequence ID" value="MFD1333133.1"/>
    <property type="molecule type" value="Genomic_DNA"/>
</dbReference>
<keyword evidence="6 9" id="KW-1133">Transmembrane helix</keyword>
<feature type="transmembrane region" description="Helical" evidence="9">
    <location>
        <begin position="6"/>
        <end position="27"/>
    </location>
</feature>
<comment type="similarity">
    <text evidence="8">Belongs to the binding-protein-dependent transport system permease family. LivHM subfamily.</text>
</comment>
<dbReference type="PANTHER" id="PTHR11795:SF445">
    <property type="entry name" value="AMINO ACID ABC TRANSPORTER PERMEASE PROTEIN"/>
    <property type="match status" value="1"/>
</dbReference>
<gene>
    <name evidence="10" type="ORF">ACFQ4O_14105</name>
</gene>
<comment type="caution">
    <text evidence="10">The sequence shown here is derived from an EMBL/GenBank/DDBJ whole genome shotgun (WGS) entry which is preliminary data.</text>
</comment>
<keyword evidence="7 9" id="KW-0472">Membrane</keyword>